<dbReference type="AlphaFoldDB" id="A0A6N9UZJ9"/>
<dbReference type="GO" id="GO:0000785">
    <property type="term" value="C:chromatin"/>
    <property type="evidence" value="ECO:0007669"/>
    <property type="project" value="TreeGrafter"/>
</dbReference>
<dbReference type="RefSeq" id="WP_164356008.1">
    <property type="nucleotide sequence ID" value="NZ_CP108575.1"/>
</dbReference>
<evidence type="ECO:0000259" key="5">
    <source>
        <dbReference type="Pfam" id="PF21761"/>
    </source>
</evidence>
<dbReference type="InterPro" id="IPR006115">
    <property type="entry name" value="6PGDH_NADP-bd"/>
</dbReference>
<organism evidence="6 7">
    <name type="scientific">Streptomyces microflavus</name>
    <name type="common">Streptomyces lipmanii</name>
    <dbReference type="NCBI Taxonomy" id="1919"/>
    <lineage>
        <taxon>Bacteria</taxon>
        <taxon>Bacillati</taxon>
        <taxon>Actinomycetota</taxon>
        <taxon>Actinomycetes</taxon>
        <taxon>Kitasatosporales</taxon>
        <taxon>Streptomycetaceae</taxon>
        <taxon>Streptomyces</taxon>
    </lineage>
</organism>
<evidence type="ECO:0000313" key="6">
    <source>
        <dbReference type="EMBL" id="NEB65936.1"/>
    </source>
</evidence>
<protein>
    <submittedName>
        <fullName evidence="6">NAD(P)-dependent oxidoreductase</fullName>
    </submittedName>
</protein>
<dbReference type="GO" id="GO:0140673">
    <property type="term" value="P:transcription elongation-coupled chromatin remodeling"/>
    <property type="evidence" value="ECO:0007669"/>
    <property type="project" value="TreeGrafter"/>
</dbReference>
<dbReference type="Gene3D" id="1.10.1040.10">
    <property type="entry name" value="N-(1-d-carboxylethyl)-l-norvaline Dehydrogenase, domain 2"/>
    <property type="match status" value="1"/>
</dbReference>
<dbReference type="GO" id="GO:0031491">
    <property type="term" value="F:nucleosome binding"/>
    <property type="evidence" value="ECO:0007669"/>
    <property type="project" value="TreeGrafter"/>
</dbReference>
<dbReference type="EMBL" id="JAAGME010000124">
    <property type="protein sequence ID" value="NEB65936.1"/>
    <property type="molecule type" value="Genomic_DNA"/>
</dbReference>
<gene>
    <name evidence="6" type="ORF">G3I39_02450</name>
</gene>
<keyword evidence="3" id="KW-0732">Signal</keyword>
<keyword evidence="2" id="KW-0560">Oxidoreductase</keyword>
<dbReference type="InterPro" id="IPR013328">
    <property type="entry name" value="6PGD_dom2"/>
</dbReference>
<dbReference type="InterPro" id="IPR051265">
    <property type="entry name" value="HIBADH-related_NP60_sf"/>
</dbReference>
<accession>A0A6N9UZJ9</accession>
<dbReference type="Gene3D" id="3.40.50.720">
    <property type="entry name" value="NAD(P)-binding Rossmann-like Domain"/>
    <property type="match status" value="1"/>
</dbReference>
<dbReference type="SUPFAM" id="SSF51735">
    <property type="entry name" value="NAD(P)-binding Rossmann-fold domains"/>
    <property type="match status" value="1"/>
</dbReference>
<feature type="domain" description="NADPH-dependent reductive aminase-like C-terminal" evidence="5">
    <location>
        <begin position="164"/>
        <end position="292"/>
    </location>
</feature>
<dbReference type="GO" id="GO:0050661">
    <property type="term" value="F:NADP binding"/>
    <property type="evidence" value="ECO:0007669"/>
    <property type="project" value="InterPro"/>
</dbReference>
<evidence type="ECO:0000259" key="4">
    <source>
        <dbReference type="Pfam" id="PF03446"/>
    </source>
</evidence>
<sequence length="295" mass="31134">MGDNRTPVTVIGLGLMGQALAAAFLEAGHTTTVWNRSAGKAEQLVSQGAVQAATPADAVAASELVVVCLSTYDNMHDVIGSLGESLRGKVIVNLTSGSSDQGRETAAWAEKQGVEYLDGAIMITPPGIGTETAVLFYAGTQSVFEKYEPALKLLGGGTTYLGTDHGMPALYDVSLLGLMWGTLNSFLHGVAVVETAGVGAQQFLPWAHMWLEAIKMFTADYAAQIDAGDGKFPANDATLETHLAALKHLVHESEALGIDAELPKYSEALMERVINQGHAKNSYAAVLKAFRKPSE</sequence>
<proteinExistence type="inferred from homology"/>
<evidence type="ECO:0000256" key="1">
    <source>
        <dbReference type="ARBA" id="ARBA00009080"/>
    </source>
</evidence>
<reference evidence="6 7" key="1">
    <citation type="submission" date="2020-01" db="EMBL/GenBank/DDBJ databases">
        <title>Insect and environment-associated Actinomycetes.</title>
        <authorList>
            <person name="Currrie C."/>
            <person name="Chevrette M."/>
            <person name="Carlson C."/>
            <person name="Stubbendieck R."/>
            <person name="Wendt-Pienkowski E."/>
        </authorList>
    </citation>
    <scope>NUCLEOTIDE SEQUENCE [LARGE SCALE GENOMIC DNA]</scope>
    <source>
        <strain evidence="6 7">SID14438</strain>
    </source>
</reference>
<feature type="signal peptide" evidence="3">
    <location>
        <begin position="1"/>
        <end position="21"/>
    </location>
</feature>
<comment type="similarity">
    <text evidence="1">Belongs to the HIBADH-related family.</text>
</comment>
<name>A0A6N9UZJ9_STRMI</name>
<evidence type="ECO:0000256" key="3">
    <source>
        <dbReference type="SAM" id="SignalP"/>
    </source>
</evidence>
<dbReference type="PIRSF" id="PIRSF000103">
    <property type="entry name" value="HIBADH"/>
    <property type="match status" value="1"/>
</dbReference>
<evidence type="ECO:0000256" key="2">
    <source>
        <dbReference type="ARBA" id="ARBA00023002"/>
    </source>
</evidence>
<dbReference type="InterPro" id="IPR048666">
    <property type="entry name" value="RedAm-like_C"/>
</dbReference>
<dbReference type="GO" id="GO:0016491">
    <property type="term" value="F:oxidoreductase activity"/>
    <property type="evidence" value="ECO:0007669"/>
    <property type="project" value="UniProtKB-KW"/>
</dbReference>
<dbReference type="PANTHER" id="PTHR43580:SF2">
    <property type="entry name" value="CYTOKINE-LIKE NUCLEAR FACTOR N-PAC"/>
    <property type="match status" value="1"/>
</dbReference>
<dbReference type="PANTHER" id="PTHR43580">
    <property type="entry name" value="OXIDOREDUCTASE GLYR1-RELATED"/>
    <property type="match status" value="1"/>
</dbReference>
<dbReference type="InterPro" id="IPR036291">
    <property type="entry name" value="NAD(P)-bd_dom_sf"/>
</dbReference>
<comment type="caution">
    <text evidence="6">The sequence shown here is derived from an EMBL/GenBank/DDBJ whole genome shotgun (WGS) entry which is preliminary data.</text>
</comment>
<feature type="chain" id="PRO_5039693378" evidence="3">
    <location>
        <begin position="22"/>
        <end position="295"/>
    </location>
</feature>
<dbReference type="GO" id="GO:0003677">
    <property type="term" value="F:DNA binding"/>
    <property type="evidence" value="ECO:0007669"/>
    <property type="project" value="TreeGrafter"/>
</dbReference>
<dbReference type="Pfam" id="PF03446">
    <property type="entry name" value="NAD_binding_2"/>
    <property type="match status" value="1"/>
</dbReference>
<dbReference type="InterPro" id="IPR015815">
    <property type="entry name" value="HIBADH-related"/>
</dbReference>
<evidence type="ECO:0000313" key="7">
    <source>
        <dbReference type="Proteomes" id="UP000471648"/>
    </source>
</evidence>
<dbReference type="Pfam" id="PF21761">
    <property type="entry name" value="RedAm-like_C"/>
    <property type="match status" value="1"/>
</dbReference>
<dbReference type="Proteomes" id="UP000471648">
    <property type="component" value="Unassembled WGS sequence"/>
</dbReference>
<feature type="domain" description="6-phosphogluconate dehydrogenase NADP-binding" evidence="4">
    <location>
        <begin position="8"/>
        <end position="162"/>
    </location>
</feature>